<evidence type="ECO:0000256" key="3">
    <source>
        <dbReference type="ARBA" id="ARBA00022679"/>
    </source>
</evidence>
<dbReference type="PANTHER" id="PTHR48090">
    <property type="entry name" value="UNDECAPRENYL-PHOSPHATE 4-DEOXY-4-FORMAMIDO-L-ARABINOSE TRANSFERASE-RELATED"/>
    <property type="match status" value="1"/>
</dbReference>
<feature type="region of interest" description="Disordered" evidence="7">
    <location>
        <begin position="1"/>
        <end position="21"/>
    </location>
</feature>
<keyword evidence="3 10" id="KW-0808">Transferase</keyword>
<proteinExistence type="predicted"/>
<keyword evidence="4 8" id="KW-0812">Transmembrane</keyword>
<reference evidence="10 11" key="1">
    <citation type="submission" date="2019-08" db="EMBL/GenBank/DDBJ databases">
        <title>Amphibian skin-associated Pigmentiphaga: genome sequence and occurrence across geography and hosts.</title>
        <authorList>
            <person name="Bletz M.C."/>
            <person name="Bunk B."/>
            <person name="Sproeer C."/>
            <person name="Biwer P."/>
            <person name="Reiter S."/>
            <person name="Rabemananjara F.C.E."/>
            <person name="Schulz S."/>
            <person name="Overmann J."/>
            <person name="Vences M."/>
        </authorList>
    </citation>
    <scope>NUCLEOTIDE SEQUENCE [LARGE SCALE GENOMIC DNA]</scope>
    <source>
        <strain evidence="10 11">Mada1488</strain>
    </source>
</reference>
<name>A0A5C0AVP7_9BURK</name>
<evidence type="ECO:0000256" key="8">
    <source>
        <dbReference type="SAM" id="Phobius"/>
    </source>
</evidence>
<accession>A0A5C0AVP7</accession>
<keyword evidence="11" id="KW-1185">Reference proteome</keyword>
<dbReference type="Gene3D" id="3.90.550.10">
    <property type="entry name" value="Spore Coat Polysaccharide Biosynthesis Protein SpsA, Chain A"/>
    <property type="match status" value="1"/>
</dbReference>
<evidence type="ECO:0000256" key="7">
    <source>
        <dbReference type="SAM" id="MobiDB-lite"/>
    </source>
</evidence>
<comment type="subcellular location">
    <subcellularLocation>
        <location evidence="1">Membrane</location>
        <topology evidence="1">Multi-pass membrane protein</topology>
    </subcellularLocation>
</comment>
<dbReference type="SUPFAM" id="SSF53448">
    <property type="entry name" value="Nucleotide-diphospho-sugar transferases"/>
    <property type="match status" value="1"/>
</dbReference>
<dbReference type="AlphaFoldDB" id="A0A5C0AVP7"/>
<protein>
    <submittedName>
        <fullName evidence="10">Glycosyltransferase family 2 protein</fullName>
    </submittedName>
</protein>
<dbReference type="Proteomes" id="UP000325161">
    <property type="component" value="Chromosome"/>
</dbReference>
<evidence type="ECO:0000256" key="6">
    <source>
        <dbReference type="ARBA" id="ARBA00023136"/>
    </source>
</evidence>
<evidence type="ECO:0000256" key="1">
    <source>
        <dbReference type="ARBA" id="ARBA00004141"/>
    </source>
</evidence>
<dbReference type="GO" id="GO:0016757">
    <property type="term" value="F:glycosyltransferase activity"/>
    <property type="evidence" value="ECO:0007669"/>
    <property type="project" value="UniProtKB-KW"/>
</dbReference>
<dbReference type="OrthoDB" id="9811884at2"/>
<evidence type="ECO:0000256" key="4">
    <source>
        <dbReference type="ARBA" id="ARBA00022692"/>
    </source>
</evidence>
<dbReference type="EMBL" id="CP043046">
    <property type="protein sequence ID" value="QEI05433.1"/>
    <property type="molecule type" value="Genomic_DNA"/>
</dbReference>
<organism evidence="10 11">
    <name type="scientific">Pigmentiphaga aceris</name>
    <dbReference type="NCBI Taxonomy" id="1940612"/>
    <lineage>
        <taxon>Bacteria</taxon>
        <taxon>Pseudomonadati</taxon>
        <taxon>Pseudomonadota</taxon>
        <taxon>Betaproteobacteria</taxon>
        <taxon>Burkholderiales</taxon>
        <taxon>Alcaligenaceae</taxon>
        <taxon>Pigmentiphaga</taxon>
    </lineage>
</organism>
<evidence type="ECO:0000313" key="11">
    <source>
        <dbReference type="Proteomes" id="UP000325161"/>
    </source>
</evidence>
<dbReference type="PANTHER" id="PTHR48090:SF1">
    <property type="entry name" value="PROPHAGE BACTOPRENOL GLUCOSYL TRANSFERASE HOMOLOG"/>
    <property type="match status" value="1"/>
</dbReference>
<dbReference type="CDD" id="cd04187">
    <property type="entry name" value="DPM1_like_bac"/>
    <property type="match status" value="1"/>
</dbReference>
<dbReference type="GO" id="GO:0005886">
    <property type="term" value="C:plasma membrane"/>
    <property type="evidence" value="ECO:0007669"/>
    <property type="project" value="TreeGrafter"/>
</dbReference>
<sequence>MPLITSHITSHPDGGVSSRDPMTSKPLVSLVVPVYNEASSIAANLTVILDAAGAEDWYDLELVAVDDGSADASAEQLEFAALADPRIRPISFTRNFGKEAAVLAGLREARGDAVIVIDSDLQHPPALIPQMLALWRNGVYVVDAVKASRGKESFAQGLAAKAFYGLFQRFANLNLRGHSDFKLLDRLVVDAYLALPERRHFFRGIINWANYPSAQLPFTVAERAGGQTSWSKLKLARYAIDNLTSFSSMPLRCISWVGAGTLALGLVVGVISLVQKLRGVGVEGFTTVNLLIIIMGGAIMLSLGVIGHYVARLYDEIKARPVYLVKPARKEPRE</sequence>
<dbReference type="KEGG" id="pacr:FXN63_05945"/>
<evidence type="ECO:0000259" key="9">
    <source>
        <dbReference type="Pfam" id="PF00535"/>
    </source>
</evidence>
<dbReference type="InterPro" id="IPR029044">
    <property type="entry name" value="Nucleotide-diphossugar_trans"/>
</dbReference>
<evidence type="ECO:0000313" key="10">
    <source>
        <dbReference type="EMBL" id="QEI05433.1"/>
    </source>
</evidence>
<keyword evidence="2" id="KW-0328">Glycosyltransferase</keyword>
<evidence type="ECO:0000256" key="2">
    <source>
        <dbReference type="ARBA" id="ARBA00022676"/>
    </source>
</evidence>
<dbReference type="InterPro" id="IPR001173">
    <property type="entry name" value="Glyco_trans_2-like"/>
</dbReference>
<feature type="transmembrane region" description="Helical" evidence="8">
    <location>
        <begin position="253"/>
        <end position="274"/>
    </location>
</feature>
<evidence type="ECO:0000256" key="5">
    <source>
        <dbReference type="ARBA" id="ARBA00022989"/>
    </source>
</evidence>
<dbReference type="InterPro" id="IPR050256">
    <property type="entry name" value="Glycosyltransferase_2"/>
</dbReference>
<gene>
    <name evidence="10" type="ORF">FXN63_05945</name>
</gene>
<dbReference type="Pfam" id="PF00535">
    <property type="entry name" value="Glycos_transf_2"/>
    <property type="match status" value="1"/>
</dbReference>
<feature type="transmembrane region" description="Helical" evidence="8">
    <location>
        <begin position="286"/>
        <end position="311"/>
    </location>
</feature>
<keyword evidence="6 8" id="KW-0472">Membrane</keyword>
<feature type="domain" description="Glycosyltransferase 2-like" evidence="9">
    <location>
        <begin position="29"/>
        <end position="159"/>
    </location>
</feature>
<keyword evidence="5 8" id="KW-1133">Transmembrane helix</keyword>